<feature type="domain" description="AprE-like beta-barrel" evidence="11">
    <location>
        <begin position="341"/>
        <end position="433"/>
    </location>
</feature>
<evidence type="ECO:0000256" key="6">
    <source>
        <dbReference type="ARBA" id="ARBA00022692"/>
    </source>
</evidence>
<evidence type="ECO:0000256" key="5">
    <source>
        <dbReference type="ARBA" id="ARBA00022519"/>
    </source>
</evidence>
<dbReference type="PANTHER" id="PTHR30386">
    <property type="entry name" value="MEMBRANE FUSION SUBUNIT OF EMRAB-TOLC MULTIDRUG EFFLUX PUMP"/>
    <property type="match status" value="1"/>
</dbReference>
<reference evidence="12 13" key="1">
    <citation type="submission" date="2015-04" db="EMBL/GenBank/DDBJ databases">
        <title>Comparative genomics of rhizobia nodulating Arachis hypogaea in China.</title>
        <authorList>
            <person name="Li Y."/>
        </authorList>
    </citation>
    <scope>NUCLEOTIDE SEQUENCE [LARGE SCALE GENOMIC DNA]</scope>
    <source>
        <strain evidence="12 13">CCBAU 51757</strain>
    </source>
</reference>
<keyword evidence="3 9" id="KW-0813">Transport</keyword>
<dbReference type="Gene3D" id="2.40.50.100">
    <property type="match status" value="1"/>
</dbReference>
<keyword evidence="6 9" id="KW-0812">Transmembrane</keyword>
<gene>
    <name evidence="12" type="ORF">XH99_34380</name>
</gene>
<evidence type="ECO:0000256" key="1">
    <source>
        <dbReference type="ARBA" id="ARBA00004377"/>
    </source>
</evidence>
<dbReference type="PRINTS" id="PR01490">
    <property type="entry name" value="RTXTOXIND"/>
</dbReference>
<feature type="coiled-coil region" evidence="10">
    <location>
        <begin position="169"/>
        <end position="196"/>
    </location>
</feature>
<keyword evidence="8 9" id="KW-0472">Membrane</keyword>
<comment type="similarity">
    <text evidence="2 9">Belongs to the membrane fusion protein (MFP) (TC 8.A.1) family.</text>
</comment>
<protein>
    <recommendedName>
        <fullName evidence="9">Membrane fusion protein (MFP) family protein</fullName>
    </recommendedName>
</protein>
<evidence type="ECO:0000256" key="3">
    <source>
        <dbReference type="ARBA" id="ARBA00022448"/>
    </source>
</evidence>
<comment type="subcellular location">
    <subcellularLocation>
        <location evidence="1 9">Cell inner membrane</location>
        <topology evidence="1 9">Single-pass membrane protein</topology>
    </subcellularLocation>
</comment>
<evidence type="ECO:0000313" key="12">
    <source>
        <dbReference type="EMBL" id="RXH22091.1"/>
    </source>
</evidence>
<organism evidence="12 13">
    <name type="scientific">Bradyrhizobium nanningense</name>
    <dbReference type="NCBI Taxonomy" id="1325118"/>
    <lineage>
        <taxon>Bacteria</taxon>
        <taxon>Pseudomonadati</taxon>
        <taxon>Pseudomonadota</taxon>
        <taxon>Alphaproteobacteria</taxon>
        <taxon>Hyphomicrobiales</taxon>
        <taxon>Nitrobacteraceae</taxon>
        <taxon>Bradyrhizobium</taxon>
    </lineage>
</organism>
<sequence>MHDLPSAVEPAAQAPRPMSTLLTAVIDFQGDARKIDERRPPWVTRATLYVLVAVIIIAGIWAAVAKVDRIVVAPGRLVTTASTIVVQPLETSTVRSLHASVGDIVRKGDALATFDPTFSEADASQLRGKVESLTAQIERLESELDDRPYAPQTLDDEARLQSTIWIRRIEQNKAKLASYNQQIRHVEAEMATKSADRAALEVRLGVATDLETMRDYLMQRQIGSKVNYLDAKSQRLQIEREIQLAVNSMTELKEDIERFKAEKAAYLAEFRRKTAEELVQARRDHDAAAKQLDKAARRNAVTVLTAPADAIVLEVAQRSVGSVLKEAEALYTLVPLDSPLEAEVSVEGLDVGQVETGGQVRLKLEAWPFQKHGTLSGKIRTVTDDAFTPDPKKDGQQRPYYKARVELTAADLRDVPRNFRLIPGMTVTAEIKAGERTILSYFLYPLLRGLDESIREP</sequence>
<keyword evidence="13" id="KW-1185">Reference proteome</keyword>
<feature type="coiled-coil region" evidence="10">
    <location>
        <begin position="235"/>
        <end position="298"/>
    </location>
</feature>
<evidence type="ECO:0000256" key="2">
    <source>
        <dbReference type="ARBA" id="ARBA00009477"/>
    </source>
</evidence>
<evidence type="ECO:0000313" key="13">
    <source>
        <dbReference type="Proteomes" id="UP000289546"/>
    </source>
</evidence>
<keyword evidence="7 9" id="KW-1133">Transmembrane helix</keyword>
<evidence type="ECO:0000256" key="7">
    <source>
        <dbReference type="ARBA" id="ARBA00022989"/>
    </source>
</evidence>
<dbReference type="SUPFAM" id="SSF111369">
    <property type="entry name" value="HlyD-like secretion proteins"/>
    <property type="match status" value="1"/>
</dbReference>
<dbReference type="EMBL" id="LBJQ01000093">
    <property type="protein sequence ID" value="RXH22091.1"/>
    <property type="molecule type" value="Genomic_DNA"/>
</dbReference>
<comment type="caution">
    <text evidence="12">The sequence shown here is derived from an EMBL/GenBank/DDBJ whole genome shotgun (WGS) entry which is preliminary data.</text>
</comment>
<keyword evidence="5 9" id="KW-0997">Cell inner membrane</keyword>
<dbReference type="InterPro" id="IPR050739">
    <property type="entry name" value="MFP"/>
</dbReference>
<dbReference type="PANTHER" id="PTHR30386:SF27">
    <property type="entry name" value="MEMBRANE FUSION PROTEIN (MFP) FAMILY PROTEIN"/>
    <property type="match status" value="1"/>
</dbReference>
<dbReference type="NCBIfam" id="TIGR01843">
    <property type="entry name" value="type_I_hlyD"/>
    <property type="match status" value="1"/>
</dbReference>
<name>A0A4Q0RVJ7_9BRAD</name>
<evidence type="ECO:0000256" key="10">
    <source>
        <dbReference type="SAM" id="Coils"/>
    </source>
</evidence>
<keyword evidence="4 9" id="KW-1003">Cell membrane</keyword>
<evidence type="ECO:0000256" key="8">
    <source>
        <dbReference type="ARBA" id="ARBA00023136"/>
    </source>
</evidence>
<dbReference type="Gene3D" id="2.40.30.170">
    <property type="match status" value="1"/>
</dbReference>
<evidence type="ECO:0000259" key="11">
    <source>
        <dbReference type="Pfam" id="PF26002"/>
    </source>
</evidence>
<dbReference type="InterPro" id="IPR058982">
    <property type="entry name" value="Beta-barrel_AprE"/>
</dbReference>
<accession>A0A4Q0RVJ7</accession>
<keyword evidence="10" id="KW-0175">Coiled coil</keyword>
<evidence type="ECO:0000256" key="9">
    <source>
        <dbReference type="RuleBase" id="RU365093"/>
    </source>
</evidence>
<dbReference type="GO" id="GO:0015031">
    <property type="term" value="P:protein transport"/>
    <property type="evidence" value="ECO:0007669"/>
    <property type="project" value="InterPro"/>
</dbReference>
<dbReference type="InterPro" id="IPR010129">
    <property type="entry name" value="T1SS_HlyD"/>
</dbReference>
<dbReference type="Gene3D" id="1.10.287.470">
    <property type="entry name" value="Helix hairpin bin"/>
    <property type="match status" value="1"/>
</dbReference>
<evidence type="ECO:0000256" key="4">
    <source>
        <dbReference type="ARBA" id="ARBA00022475"/>
    </source>
</evidence>
<dbReference type="Proteomes" id="UP000289546">
    <property type="component" value="Unassembled WGS sequence"/>
</dbReference>
<dbReference type="Pfam" id="PF26002">
    <property type="entry name" value="Beta-barrel_AprE"/>
    <property type="match status" value="1"/>
</dbReference>
<feature type="transmembrane region" description="Helical" evidence="9">
    <location>
        <begin position="42"/>
        <end position="64"/>
    </location>
</feature>
<dbReference type="AlphaFoldDB" id="A0A4Q0RVJ7"/>
<dbReference type="GO" id="GO:0005886">
    <property type="term" value="C:plasma membrane"/>
    <property type="evidence" value="ECO:0007669"/>
    <property type="project" value="UniProtKB-SubCell"/>
</dbReference>
<proteinExistence type="inferred from homology"/>